<accession>A0ABW0PZA7</accession>
<evidence type="ECO:0000313" key="3">
    <source>
        <dbReference type="EMBL" id="MFC5517414.1"/>
    </source>
</evidence>
<reference evidence="4" key="1">
    <citation type="journal article" date="2019" name="Int. J. Syst. Evol. Microbiol.">
        <title>The Global Catalogue of Microorganisms (GCM) 10K type strain sequencing project: providing services to taxonomists for standard genome sequencing and annotation.</title>
        <authorList>
            <consortium name="The Broad Institute Genomics Platform"/>
            <consortium name="The Broad Institute Genome Sequencing Center for Infectious Disease"/>
            <person name="Wu L."/>
            <person name="Ma J."/>
        </authorList>
    </citation>
    <scope>NUCLEOTIDE SEQUENCE [LARGE SCALE GENOMIC DNA]</scope>
    <source>
        <strain evidence="4">KACC 12633</strain>
    </source>
</reference>
<protein>
    <submittedName>
        <fullName evidence="3">SRPBCC family protein</fullName>
    </submittedName>
</protein>
<proteinExistence type="inferred from homology"/>
<comment type="similarity">
    <text evidence="1">Belongs to the AHA1 family.</text>
</comment>
<dbReference type="InterPro" id="IPR023393">
    <property type="entry name" value="START-like_dom_sf"/>
</dbReference>
<dbReference type="CDD" id="cd08899">
    <property type="entry name" value="SRPBCC_CalC_Aha1-like_6"/>
    <property type="match status" value="1"/>
</dbReference>
<evidence type="ECO:0000256" key="1">
    <source>
        <dbReference type="ARBA" id="ARBA00006817"/>
    </source>
</evidence>
<evidence type="ECO:0000313" key="4">
    <source>
        <dbReference type="Proteomes" id="UP001596150"/>
    </source>
</evidence>
<dbReference type="Pfam" id="PF08327">
    <property type="entry name" value="AHSA1"/>
    <property type="match status" value="1"/>
</dbReference>
<evidence type="ECO:0000259" key="2">
    <source>
        <dbReference type="Pfam" id="PF08327"/>
    </source>
</evidence>
<name>A0ABW0PZA7_9HYPH</name>
<dbReference type="InterPro" id="IPR013538">
    <property type="entry name" value="ASHA1/2-like_C"/>
</dbReference>
<gene>
    <name evidence="3" type="ORF">ACFPP9_16630</name>
</gene>
<dbReference type="Proteomes" id="UP001596150">
    <property type="component" value="Unassembled WGS sequence"/>
</dbReference>
<dbReference type="EMBL" id="JBHSML010000007">
    <property type="protein sequence ID" value="MFC5517414.1"/>
    <property type="molecule type" value="Genomic_DNA"/>
</dbReference>
<dbReference type="RefSeq" id="WP_266346215.1">
    <property type="nucleotide sequence ID" value="NZ_JAPKNH010000014.1"/>
</dbReference>
<sequence>MNNLGEMRIGEPAEDRLGDVFARDAVRIERLMTGPIERVWSYLIDPDKRRSWFGGGEIEPRVGGNVEIQIQNADLSAVGDLPPPKYAEHAGPGQILGRVTACEPPHLFGFRWEHGPELVSDVRIELEPKGDKVLLRLTHTRLPSRDALVSVSAGWHTHLGILEATLAGEAPDSFWRSMTRLDAVYDQRIPPW</sequence>
<organism evidence="3 4">
    <name type="scientific">Kaistia terrae</name>
    <dbReference type="NCBI Taxonomy" id="537017"/>
    <lineage>
        <taxon>Bacteria</taxon>
        <taxon>Pseudomonadati</taxon>
        <taxon>Pseudomonadota</taxon>
        <taxon>Alphaproteobacteria</taxon>
        <taxon>Hyphomicrobiales</taxon>
        <taxon>Kaistiaceae</taxon>
        <taxon>Kaistia</taxon>
    </lineage>
</organism>
<comment type="caution">
    <text evidence="3">The sequence shown here is derived from an EMBL/GenBank/DDBJ whole genome shotgun (WGS) entry which is preliminary data.</text>
</comment>
<dbReference type="SUPFAM" id="SSF55961">
    <property type="entry name" value="Bet v1-like"/>
    <property type="match status" value="1"/>
</dbReference>
<keyword evidence="4" id="KW-1185">Reference proteome</keyword>
<feature type="domain" description="Activator of Hsp90 ATPase homologue 1/2-like C-terminal" evidence="2">
    <location>
        <begin position="35"/>
        <end position="166"/>
    </location>
</feature>
<dbReference type="Gene3D" id="3.30.530.20">
    <property type="match status" value="1"/>
</dbReference>